<evidence type="ECO:0000313" key="3">
    <source>
        <dbReference type="EMBL" id="KAF5743120.1"/>
    </source>
</evidence>
<evidence type="ECO:0000313" key="4">
    <source>
        <dbReference type="Proteomes" id="UP000593562"/>
    </source>
</evidence>
<dbReference type="OrthoDB" id="1726667at2759"/>
<gene>
    <name evidence="3" type="ORF">HS088_TW09G01185</name>
</gene>
<name>A0A7J7D9S5_TRIWF</name>
<dbReference type="FunCoup" id="A0A7J7D9S5">
    <property type="interactions" value="295"/>
</dbReference>
<feature type="region of interest" description="Disordered" evidence="1">
    <location>
        <begin position="15"/>
        <end position="44"/>
    </location>
</feature>
<protein>
    <recommendedName>
        <fullName evidence="5">Transmembrane protein</fullName>
    </recommendedName>
</protein>
<comment type="caution">
    <text evidence="3">The sequence shown here is derived from an EMBL/GenBank/DDBJ whole genome shotgun (WGS) entry which is preliminary data.</text>
</comment>
<organism evidence="3 4">
    <name type="scientific">Tripterygium wilfordii</name>
    <name type="common">Thunder God vine</name>
    <dbReference type="NCBI Taxonomy" id="458696"/>
    <lineage>
        <taxon>Eukaryota</taxon>
        <taxon>Viridiplantae</taxon>
        <taxon>Streptophyta</taxon>
        <taxon>Embryophyta</taxon>
        <taxon>Tracheophyta</taxon>
        <taxon>Spermatophyta</taxon>
        <taxon>Magnoliopsida</taxon>
        <taxon>eudicotyledons</taxon>
        <taxon>Gunneridae</taxon>
        <taxon>Pentapetalae</taxon>
        <taxon>rosids</taxon>
        <taxon>fabids</taxon>
        <taxon>Celastrales</taxon>
        <taxon>Celastraceae</taxon>
        <taxon>Tripterygium</taxon>
    </lineage>
</organism>
<evidence type="ECO:0000256" key="1">
    <source>
        <dbReference type="SAM" id="MobiDB-lite"/>
    </source>
</evidence>
<dbReference type="EMBL" id="JAAARO010000009">
    <property type="protein sequence ID" value="KAF5743120.1"/>
    <property type="molecule type" value="Genomic_DNA"/>
</dbReference>
<feature type="transmembrane region" description="Helical" evidence="2">
    <location>
        <begin position="56"/>
        <end position="79"/>
    </location>
</feature>
<dbReference type="AlphaFoldDB" id="A0A7J7D9S5"/>
<reference evidence="3 4" key="1">
    <citation type="journal article" date="2020" name="Nat. Commun.">
        <title>Genome of Tripterygium wilfordii and identification of cytochrome P450 involved in triptolide biosynthesis.</title>
        <authorList>
            <person name="Tu L."/>
            <person name="Su P."/>
            <person name="Zhang Z."/>
            <person name="Gao L."/>
            <person name="Wang J."/>
            <person name="Hu T."/>
            <person name="Zhou J."/>
            <person name="Zhang Y."/>
            <person name="Zhao Y."/>
            <person name="Liu Y."/>
            <person name="Song Y."/>
            <person name="Tong Y."/>
            <person name="Lu Y."/>
            <person name="Yang J."/>
            <person name="Xu C."/>
            <person name="Jia M."/>
            <person name="Peters R.J."/>
            <person name="Huang L."/>
            <person name="Gao W."/>
        </authorList>
    </citation>
    <scope>NUCLEOTIDE SEQUENCE [LARGE SCALE GENOMIC DNA]</scope>
    <source>
        <strain evidence="4">cv. XIE 37</strain>
        <tissue evidence="3">Leaf</tissue>
    </source>
</reference>
<keyword evidence="4" id="KW-1185">Reference proteome</keyword>
<proteinExistence type="predicted"/>
<evidence type="ECO:0008006" key="5">
    <source>
        <dbReference type="Google" id="ProtNLM"/>
    </source>
</evidence>
<dbReference type="Proteomes" id="UP000593562">
    <property type="component" value="Unassembled WGS sequence"/>
</dbReference>
<keyword evidence="2" id="KW-1133">Transmembrane helix</keyword>
<evidence type="ECO:0000256" key="2">
    <source>
        <dbReference type="SAM" id="Phobius"/>
    </source>
</evidence>
<sequence>MEGLQNLVRTISKDSKSVSSSLPDNPFKFSGKDMPATVSASDQSSAVVTRPPRQVVSMWTCSKLCVIFFAAGVVVGYTLKRRVRRWAAKLLRRLKDD</sequence>
<accession>A0A7J7D9S5</accession>
<keyword evidence="2" id="KW-0472">Membrane</keyword>
<keyword evidence="2" id="KW-0812">Transmembrane</keyword>
<dbReference type="InParanoid" id="A0A7J7D9S5"/>